<dbReference type="PANTHER" id="PTHR46106">
    <property type="entry name" value="IA-2 PROTEIN TYROSINE PHOSPHATASE, ISOFORM C"/>
    <property type="match status" value="1"/>
</dbReference>
<sequence>YDSYLSPSCCLPLSLYDGVKLLELLAERIHLTTSSFINISVVGPALTFRIRQNPQNMSAEDVAEKAVSEKTFLESETGLKILQTGVGEV</sequence>
<keyword evidence="4" id="KW-1133">Transmembrane helix</keyword>
<dbReference type="EMBL" id="FR944940">
    <property type="protein sequence ID" value="CDQ99270.1"/>
    <property type="molecule type" value="Genomic_DNA"/>
</dbReference>
<keyword evidence="7" id="KW-0325">Glycoprotein</keyword>
<dbReference type="InterPro" id="IPR021613">
    <property type="entry name" value="Receptor_IA-2_dom"/>
</dbReference>
<name>A0A060ZDH9_ONCMY</name>
<dbReference type="AlphaFoldDB" id="A0A060ZDH9"/>
<keyword evidence="5" id="KW-0472">Membrane</keyword>
<dbReference type="GO" id="GO:0051046">
    <property type="term" value="P:regulation of secretion"/>
    <property type="evidence" value="ECO:0007669"/>
    <property type="project" value="TreeGrafter"/>
</dbReference>
<reference evidence="9" key="2">
    <citation type="submission" date="2014-03" db="EMBL/GenBank/DDBJ databases">
        <authorList>
            <person name="Genoscope - CEA"/>
        </authorList>
    </citation>
    <scope>NUCLEOTIDE SEQUENCE</scope>
</reference>
<evidence type="ECO:0000256" key="5">
    <source>
        <dbReference type="ARBA" id="ARBA00023136"/>
    </source>
</evidence>
<keyword evidence="2" id="KW-0812">Transmembrane</keyword>
<evidence type="ECO:0000256" key="6">
    <source>
        <dbReference type="ARBA" id="ARBA00023170"/>
    </source>
</evidence>
<feature type="domain" description="Protein-tyrosine phosphatase receptor IA-2 ectodomain" evidence="8">
    <location>
        <begin position="12"/>
        <end position="88"/>
    </location>
</feature>
<dbReference type="GO" id="GO:0035773">
    <property type="term" value="P:insulin secretion involved in cellular response to glucose stimulus"/>
    <property type="evidence" value="ECO:0007669"/>
    <property type="project" value="TreeGrafter"/>
</dbReference>
<evidence type="ECO:0000256" key="4">
    <source>
        <dbReference type="ARBA" id="ARBA00022989"/>
    </source>
</evidence>
<evidence type="ECO:0000256" key="3">
    <source>
        <dbReference type="ARBA" id="ARBA00022729"/>
    </source>
</evidence>
<evidence type="ECO:0000313" key="10">
    <source>
        <dbReference type="Proteomes" id="UP000193380"/>
    </source>
</evidence>
<dbReference type="Pfam" id="PF11548">
    <property type="entry name" value="Receptor_IA-2"/>
    <property type="match status" value="1"/>
</dbReference>
<dbReference type="STRING" id="8022.A0A060ZDH9"/>
<evidence type="ECO:0000256" key="1">
    <source>
        <dbReference type="ARBA" id="ARBA00004167"/>
    </source>
</evidence>
<feature type="non-terminal residue" evidence="9">
    <location>
        <position position="1"/>
    </location>
</feature>
<dbReference type="InterPro" id="IPR033522">
    <property type="entry name" value="IA-2/IA-2_beta"/>
</dbReference>
<comment type="subcellular location">
    <subcellularLocation>
        <location evidence="1">Membrane</location>
        <topology evidence="1">Single-pass membrane protein</topology>
    </subcellularLocation>
</comment>
<keyword evidence="3" id="KW-0732">Signal</keyword>
<evidence type="ECO:0000256" key="2">
    <source>
        <dbReference type="ARBA" id="ARBA00022692"/>
    </source>
</evidence>
<accession>A0A060ZDH9</accession>
<dbReference type="PANTHER" id="PTHR46106:SF1">
    <property type="entry name" value="RECEPTOR-TYPE TYROSINE-PROTEIN PHOSPHATASE-LIKE N"/>
    <property type="match status" value="1"/>
</dbReference>
<dbReference type="GO" id="GO:0016020">
    <property type="term" value="C:membrane"/>
    <property type="evidence" value="ECO:0007669"/>
    <property type="project" value="UniProtKB-SubCell"/>
</dbReference>
<protein>
    <recommendedName>
        <fullName evidence="8">Protein-tyrosine phosphatase receptor IA-2 ectodomain domain-containing protein</fullName>
    </recommendedName>
</protein>
<dbReference type="Gene3D" id="3.30.70.2470">
    <property type="entry name" value="Protein-tyrosine phosphatase receptor IA-2 ectodomain"/>
    <property type="match status" value="1"/>
</dbReference>
<evidence type="ECO:0000256" key="7">
    <source>
        <dbReference type="ARBA" id="ARBA00023180"/>
    </source>
</evidence>
<reference evidence="9" key="1">
    <citation type="journal article" date="2014" name="Nat. Commun.">
        <title>The rainbow trout genome provides novel insights into evolution after whole-genome duplication in vertebrates.</title>
        <authorList>
            <person name="Berthelot C."/>
            <person name="Brunet F."/>
            <person name="Chalopin D."/>
            <person name="Juanchich A."/>
            <person name="Bernard M."/>
            <person name="Noel B."/>
            <person name="Bento P."/>
            <person name="Da Silva C."/>
            <person name="Labadie K."/>
            <person name="Alberti A."/>
            <person name="Aury J.M."/>
            <person name="Louis A."/>
            <person name="Dehais P."/>
            <person name="Bardou P."/>
            <person name="Montfort J."/>
            <person name="Klopp C."/>
            <person name="Cabau C."/>
            <person name="Gaspin C."/>
            <person name="Thorgaard G.H."/>
            <person name="Boussaha M."/>
            <person name="Quillet E."/>
            <person name="Guyomard R."/>
            <person name="Galiana D."/>
            <person name="Bobe J."/>
            <person name="Volff J.N."/>
            <person name="Genet C."/>
            <person name="Wincker P."/>
            <person name="Jaillon O."/>
            <person name="Roest Crollius H."/>
            <person name="Guiguen Y."/>
        </authorList>
    </citation>
    <scope>NUCLEOTIDE SEQUENCE [LARGE SCALE GENOMIC DNA]</scope>
</reference>
<keyword evidence="6" id="KW-0675">Receptor</keyword>
<dbReference type="Proteomes" id="UP000193380">
    <property type="component" value="Unassembled WGS sequence"/>
</dbReference>
<dbReference type="InterPro" id="IPR038112">
    <property type="entry name" value="Receptor_IA-2_ectodomain_sf"/>
</dbReference>
<dbReference type="PaxDb" id="8022-A0A060ZDH9"/>
<dbReference type="GO" id="GO:0030141">
    <property type="term" value="C:secretory granule"/>
    <property type="evidence" value="ECO:0007669"/>
    <property type="project" value="InterPro"/>
</dbReference>
<dbReference type="GO" id="GO:0045202">
    <property type="term" value="C:synapse"/>
    <property type="evidence" value="ECO:0007669"/>
    <property type="project" value="TreeGrafter"/>
</dbReference>
<evidence type="ECO:0000313" key="9">
    <source>
        <dbReference type="EMBL" id="CDQ99270.1"/>
    </source>
</evidence>
<organism evidence="9 10">
    <name type="scientific">Oncorhynchus mykiss</name>
    <name type="common">Rainbow trout</name>
    <name type="synonym">Salmo gairdneri</name>
    <dbReference type="NCBI Taxonomy" id="8022"/>
    <lineage>
        <taxon>Eukaryota</taxon>
        <taxon>Metazoa</taxon>
        <taxon>Chordata</taxon>
        <taxon>Craniata</taxon>
        <taxon>Vertebrata</taxon>
        <taxon>Euteleostomi</taxon>
        <taxon>Actinopterygii</taxon>
        <taxon>Neopterygii</taxon>
        <taxon>Teleostei</taxon>
        <taxon>Protacanthopterygii</taxon>
        <taxon>Salmoniformes</taxon>
        <taxon>Salmonidae</taxon>
        <taxon>Salmoninae</taxon>
        <taxon>Oncorhynchus</taxon>
    </lineage>
</organism>
<gene>
    <name evidence="9" type="ORF">GSONMT00011762001</name>
</gene>
<proteinExistence type="predicted"/>
<evidence type="ECO:0000259" key="8">
    <source>
        <dbReference type="Pfam" id="PF11548"/>
    </source>
</evidence>